<evidence type="ECO:0008006" key="3">
    <source>
        <dbReference type="Google" id="ProtNLM"/>
    </source>
</evidence>
<evidence type="ECO:0000313" key="1">
    <source>
        <dbReference type="EMBL" id="KAL3854789.1"/>
    </source>
</evidence>
<dbReference type="EMBL" id="JBJQND010000014">
    <property type="protein sequence ID" value="KAL3854789.1"/>
    <property type="molecule type" value="Genomic_DNA"/>
</dbReference>
<protein>
    <recommendedName>
        <fullName evidence="3">SAM domain-containing protein</fullName>
    </recommendedName>
</protein>
<dbReference type="AlphaFoldDB" id="A0ABD3UZC8"/>
<keyword evidence="2" id="KW-1185">Reference proteome</keyword>
<dbReference type="SUPFAM" id="SSF47769">
    <property type="entry name" value="SAM/Pointed domain"/>
    <property type="match status" value="1"/>
</dbReference>
<gene>
    <name evidence="1" type="ORF">ACJMK2_014038</name>
</gene>
<comment type="caution">
    <text evidence="1">The sequence shown here is derived from an EMBL/GenBank/DDBJ whole genome shotgun (WGS) entry which is preliminary data.</text>
</comment>
<organism evidence="1 2">
    <name type="scientific">Sinanodonta woodiana</name>
    <name type="common">Chinese pond mussel</name>
    <name type="synonym">Anodonta woodiana</name>
    <dbReference type="NCBI Taxonomy" id="1069815"/>
    <lineage>
        <taxon>Eukaryota</taxon>
        <taxon>Metazoa</taxon>
        <taxon>Spiralia</taxon>
        <taxon>Lophotrochozoa</taxon>
        <taxon>Mollusca</taxon>
        <taxon>Bivalvia</taxon>
        <taxon>Autobranchia</taxon>
        <taxon>Heteroconchia</taxon>
        <taxon>Palaeoheterodonta</taxon>
        <taxon>Unionida</taxon>
        <taxon>Unionoidea</taxon>
        <taxon>Unionidae</taxon>
        <taxon>Unioninae</taxon>
        <taxon>Sinanodonta</taxon>
    </lineage>
</organism>
<feature type="non-terminal residue" evidence="1">
    <location>
        <position position="61"/>
    </location>
</feature>
<reference evidence="1 2" key="1">
    <citation type="submission" date="2024-11" db="EMBL/GenBank/DDBJ databases">
        <title>Chromosome-level genome assembly of the freshwater bivalve Anodonta woodiana.</title>
        <authorList>
            <person name="Chen X."/>
        </authorList>
    </citation>
    <scope>NUCLEOTIDE SEQUENCE [LARGE SCALE GENOMIC DNA]</scope>
    <source>
        <strain evidence="1">MN2024</strain>
        <tissue evidence="1">Gills</tissue>
    </source>
</reference>
<evidence type="ECO:0000313" key="2">
    <source>
        <dbReference type="Proteomes" id="UP001634394"/>
    </source>
</evidence>
<sequence>MAERFRQILDDLSLSPLFQNFVYEKIDSIESCKNLTDVELSRLGTSTIGDRVRFREKIKQA</sequence>
<dbReference type="Proteomes" id="UP001634394">
    <property type="component" value="Unassembled WGS sequence"/>
</dbReference>
<name>A0ABD3UZC8_SINWO</name>
<dbReference type="InterPro" id="IPR013761">
    <property type="entry name" value="SAM/pointed_sf"/>
</dbReference>
<dbReference type="Gene3D" id="1.10.150.50">
    <property type="entry name" value="Transcription Factor, Ets-1"/>
    <property type="match status" value="1"/>
</dbReference>
<proteinExistence type="predicted"/>
<accession>A0ABD3UZC8</accession>